<geneLocation type="plasmid" evidence="2">
    <name>plasmid2</name>
</geneLocation>
<evidence type="ECO:0000313" key="3">
    <source>
        <dbReference type="Proteomes" id="UP000217895"/>
    </source>
</evidence>
<feature type="transmembrane region" description="Helical" evidence="1">
    <location>
        <begin position="35"/>
        <end position="57"/>
    </location>
</feature>
<feature type="transmembrane region" description="Helical" evidence="1">
    <location>
        <begin position="88"/>
        <end position="106"/>
    </location>
</feature>
<keyword evidence="3" id="KW-1185">Reference proteome</keyword>
<organism evidence="2 3">
    <name type="scientific">Leptolyngbya boryana NIES-2135</name>
    <dbReference type="NCBI Taxonomy" id="1973484"/>
    <lineage>
        <taxon>Bacteria</taxon>
        <taxon>Bacillati</taxon>
        <taxon>Cyanobacteriota</taxon>
        <taxon>Cyanophyceae</taxon>
        <taxon>Leptolyngbyales</taxon>
        <taxon>Leptolyngbyaceae</taxon>
        <taxon>Leptolyngbya group</taxon>
        <taxon>Leptolyngbya</taxon>
    </lineage>
</organism>
<evidence type="ECO:0008006" key="4">
    <source>
        <dbReference type="Google" id="ProtNLM"/>
    </source>
</evidence>
<reference evidence="2 3" key="1">
    <citation type="submission" date="2017-06" db="EMBL/GenBank/DDBJ databases">
        <title>Genome sequencing of cyanobaciteial culture collection at National Institute for Environmental Studies (NIES).</title>
        <authorList>
            <person name="Hirose Y."/>
            <person name="Shimura Y."/>
            <person name="Fujisawa T."/>
            <person name="Nakamura Y."/>
            <person name="Kawachi M."/>
        </authorList>
    </citation>
    <scope>NUCLEOTIDE SEQUENCE [LARGE SCALE GENOMIC DNA]</scope>
    <source>
        <strain evidence="2 3">NIES-2135</strain>
        <plasmid evidence="3">Plasmid Plasmid2 dna</plasmid>
    </source>
</reference>
<dbReference type="EMBL" id="AP018205">
    <property type="protein sequence ID" value="BAY59835.1"/>
    <property type="molecule type" value="Genomic_DNA"/>
</dbReference>
<keyword evidence="1" id="KW-0472">Membrane</keyword>
<gene>
    <name evidence="2" type="ORF">NIES2135_67120</name>
</gene>
<accession>A0A1Z4JST4</accession>
<feature type="transmembrane region" description="Helical" evidence="1">
    <location>
        <begin position="64"/>
        <end position="82"/>
    </location>
</feature>
<keyword evidence="1" id="KW-1133">Transmembrane helix</keyword>
<protein>
    <recommendedName>
        <fullName evidence="4">DUF308 domain-containing protein</fullName>
    </recommendedName>
</protein>
<dbReference type="Proteomes" id="UP000217895">
    <property type="component" value="Plasmid Plasmid2 dna"/>
</dbReference>
<keyword evidence="2" id="KW-0614">Plasmid</keyword>
<evidence type="ECO:0000256" key="1">
    <source>
        <dbReference type="SAM" id="Phobius"/>
    </source>
</evidence>
<feature type="transmembrane region" description="Helical" evidence="1">
    <location>
        <begin position="141"/>
        <end position="159"/>
    </location>
</feature>
<name>A0A1Z4JST4_LEPBY</name>
<dbReference type="AlphaFoldDB" id="A0A1Z4JST4"/>
<feature type="transmembrane region" description="Helical" evidence="1">
    <location>
        <begin position="118"/>
        <end position="135"/>
    </location>
</feature>
<sequence>MSSTTLIRLGGLAAVLAGILRAVNSFVPADASSGTVAMLYLLTDLFILFGIFGMYGFQHQESGLWGFFGFLLATIGIVIIRTGTLAGVSLYSIGALTFSVGLSLFAVGSWRARKLPKWVSSFWLISVVVGIVGYFAAGFSLLFAISGVIFGIAFAGAGFKIRSVMGGYKNSNWKSCDD</sequence>
<evidence type="ECO:0000313" key="2">
    <source>
        <dbReference type="EMBL" id="BAY59835.1"/>
    </source>
</evidence>
<keyword evidence="1" id="KW-0812">Transmembrane</keyword>
<proteinExistence type="predicted"/>